<comment type="caution">
    <text evidence="2">The sequence shown here is derived from an EMBL/GenBank/DDBJ whole genome shotgun (WGS) entry which is preliminary data.</text>
</comment>
<dbReference type="PANTHER" id="PTHR10094:SF25">
    <property type="entry name" value="SCP2 STEROL-BINDING DOMAIN-CONTAINING PROTEIN 1"/>
    <property type="match status" value="1"/>
</dbReference>
<protein>
    <submittedName>
        <fullName evidence="2">SCP2 sterol-binding domain-containing protein</fullName>
    </submittedName>
</protein>
<evidence type="ECO:0000259" key="1">
    <source>
        <dbReference type="Pfam" id="PF02036"/>
    </source>
</evidence>
<reference evidence="2" key="1">
    <citation type="submission" date="2023-07" db="EMBL/GenBank/DDBJ databases">
        <title>Fictibacillus sp. isolated from freshwater pond.</title>
        <authorList>
            <person name="Kirdat K."/>
            <person name="Bhat A."/>
            <person name="Mourya A."/>
            <person name="Yadav A."/>
        </authorList>
    </citation>
    <scope>NUCLEOTIDE SEQUENCE</scope>
    <source>
        <strain evidence="2">NE201</strain>
    </source>
</reference>
<dbReference type="RefSeq" id="WP_301168377.1">
    <property type="nucleotide sequence ID" value="NZ_JAUHTR010000022.1"/>
</dbReference>
<accession>A0ABT8I4B6</accession>
<name>A0ABT8I4B6_9BACL</name>
<dbReference type="InterPro" id="IPR003033">
    <property type="entry name" value="SCP2_sterol-bd_dom"/>
</dbReference>
<dbReference type="Gene3D" id="3.30.1050.10">
    <property type="entry name" value="SCP2 sterol-binding domain"/>
    <property type="match status" value="1"/>
</dbReference>
<organism evidence="2 3">
    <name type="scientific">Fictibacillus fluitans</name>
    <dbReference type="NCBI Taxonomy" id="3058422"/>
    <lineage>
        <taxon>Bacteria</taxon>
        <taxon>Bacillati</taxon>
        <taxon>Bacillota</taxon>
        <taxon>Bacilli</taxon>
        <taxon>Bacillales</taxon>
        <taxon>Fictibacillaceae</taxon>
        <taxon>Fictibacillus</taxon>
    </lineage>
</organism>
<dbReference type="InterPro" id="IPR036527">
    <property type="entry name" value="SCP2_sterol-bd_dom_sf"/>
</dbReference>
<sequence length="127" mass="14320">MAKAIEDSTVQETVKKIEHIINDNPDPIQGVQAVYQYDIPDEDYSFQLHLNDGKAEVREDFAERGDCTIIISYPNFKKMLFGKLNGTAAFMMGKLKVKGDIGKALKAEALLGQYDMEAEFGNWRLSK</sequence>
<proteinExistence type="predicted"/>
<dbReference type="Proteomes" id="UP001172721">
    <property type="component" value="Unassembled WGS sequence"/>
</dbReference>
<dbReference type="PANTHER" id="PTHR10094">
    <property type="entry name" value="STEROL CARRIER PROTEIN 2 SCP-2 FAMILY PROTEIN"/>
    <property type="match status" value="1"/>
</dbReference>
<dbReference type="Pfam" id="PF02036">
    <property type="entry name" value="SCP2"/>
    <property type="match status" value="1"/>
</dbReference>
<evidence type="ECO:0000313" key="3">
    <source>
        <dbReference type="Proteomes" id="UP001172721"/>
    </source>
</evidence>
<keyword evidence="3" id="KW-1185">Reference proteome</keyword>
<dbReference type="SUPFAM" id="SSF55718">
    <property type="entry name" value="SCP-like"/>
    <property type="match status" value="1"/>
</dbReference>
<dbReference type="EMBL" id="JAUHTR010000022">
    <property type="protein sequence ID" value="MDN4527387.1"/>
    <property type="molecule type" value="Genomic_DNA"/>
</dbReference>
<gene>
    <name evidence="2" type="ORF">QYB97_23190</name>
</gene>
<feature type="domain" description="SCP2" evidence="1">
    <location>
        <begin position="22"/>
        <end position="111"/>
    </location>
</feature>
<evidence type="ECO:0000313" key="2">
    <source>
        <dbReference type="EMBL" id="MDN4527387.1"/>
    </source>
</evidence>